<sequence length="44" mass="4401">MALEGAVVLVESLTAAGSIEATLVAYPMGAGADLRPQPQQSLAC</sequence>
<proteinExistence type="predicted"/>
<accession>A0ABX2RL53</accession>
<organism evidence="1 2">
    <name type="scientific">Micromonospora purpureochromogenes</name>
    <dbReference type="NCBI Taxonomy" id="47872"/>
    <lineage>
        <taxon>Bacteria</taxon>
        <taxon>Bacillati</taxon>
        <taxon>Actinomycetota</taxon>
        <taxon>Actinomycetes</taxon>
        <taxon>Micromonosporales</taxon>
        <taxon>Micromonosporaceae</taxon>
        <taxon>Micromonospora</taxon>
    </lineage>
</organism>
<name>A0ABX2RL53_9ACTN</name>
<protein>
    <submittedName>
        <fullName evidence="1">Uncharacterized protein</fullName>
    </submittedName>
</protein>
<evidence type="ECO:0000313" key="1">
    <source>
        <dbReference type="EMBL" id="NYF57242.1"/>
    </source>
</evidence>
<gene>
    <name evidence="1" type="ORF">HDA35_003073</name>
</gene>
<dbReference type="RefSeq" id="WP_257028249.1">
    <property type="nucleotide sequence ID" value="NZ_JACCCQ010000001.1"/>
</dbReference>
<comment type="caution">
    <text evidence="1">The sequence shown here is derived from an EMBL/GenBank/DDBJ whole genome shotgun (WGS) entry which is preliminary data.</text>
</comment>
<evidence type="ECO:0000313" key="2">
    <source>
        <dbReference type="Proteomes" id="UP000631553"/>
    </source>
</evidence>
<dbReference type="EMBL" id="JACCCQ010000001">
    <property type="protein sequence ID" value="NYF57242.1"/>
    <property type="molecule type" value="Genomic_DNA"/>
</dbReference>
<reference evidence="1 2" key="1">
    <citation type="submission" date="2020-07" db="EMBL/GenBank/DDBJ databases">
        <title>Sequencing the genomes of 1000 actinobacteria strains.</title>
        <authorList>
            <person name="Klenk H.-P."/>
        </authorList>
    </citation>
    <scope>NUCLEOTIDE SEQUENCE [LARGE SCALE GENOMIC DNA]</scope>
    <source>
        <strain evidence="1 2">DSM 43814</strain>
    </source>
</reference>
<dbReference type="Proteomes" id="UP000631553">
    <property type="component" value="Unassembled WGS sequence"/>
</dbReference>
<keyword evidence="2" id="KW-1185">Reference proteome</keyword>